<proteinExistence type="predicted"/>
<protein>
    <submittedName>
        <fullName evidence="1">Uncharacterized protein</fullName>
    </submittedName>
</protein>
<evidence type="ECO:0000313" key="1">
    <source>
        <dbReference type="EMBL" id="JAD26281.1"/>
    </source>
</evidence>
<organism evidence="1">
    <name type="scientific">Arundo donax</name>
    <name type="common">Giant reed</name>
    <name type="synonym">Donax arundinaceus</name>
    <dbReference type="NCBI Taxonomy" id="35708"/>
    <lineage>
        <taxon>Eukaryota</taxon>
        <taxon>Viridiplantae</taxon>
        <taxon>Streptophyta</taxon>
        <taxon>Embryophyta</taxon>
        <taxon>Tracheophyta</taxon>
        <taxon>Spermatophyta</taxon>
        <taxon>Magnoliopsida</taxon>
        <taxon>Liliopsida</taxon>
        <taxon>Poales</taxon>
        <taxon>Poaceae</taxon>
        <taxon>PACMAD clade</taxon>
        <taxon>Arundinoideae</taxon>
        <taxon>Arundineae</taxon>
        <taxon>Arundo</taxon>
    </lineage>
</organism>
<reference evidence="1" key="2">
    <citation type="journal article" date="2015" name="Data Brief">
        <title>Shoot transcriptome of the giant reed, Arundo donax.</title>
        <authorList>
            <person name="Barrero R.A."/>
            <person name="Guerrero F.D."/>
            <person name="Moolhuijzen P."/>
            <person name="Goolsby J.A."/>
            <person name="Tidwell J."/>
            <person name="Bellgard S.E."/>
            <person name="Bellgard M.I."/>
        </authorList>
    </citation>
    <scope>NUCLEOTIDE SEQUENCE</scope>
    <source>
        <tissue evidence="1">Shoot tissue taken approximately 20 cm above the soil surface</tissue>
    </source>
</reference>
<accession>A0A0A8YJK9</accession>
<name>A0A0A8YJK9_ARUDO</name>
<reference evidence="1" key="1">
    <citation type="submission" date="2014-09" db="EMBL/GenBank/DDBJ databases">
        <authorList>
            <person name="Magalhaes I.L.F."/>
            <person name="Oliveira U."/>
            <person name="Santos F.R."/>
            <person name="Vidigal T.H.D.A."/>
            <person name="Brescovit A.D."/>
            <person name="Santos A.J."/>
        </authorList>
    </citation>
    <scope>NUCLEOTIDE SEQUENCE</scope>
    <source>
        <tissue evidence="1">Shoot tissue taken approximately 20 cm above the soil surface</tissue>
    </source>
</reference>
<dbReference type="AlphaFoldDB" id="A0A0A8YJK9"/>
<dbReference type="EMBL" id="GBRH01271614">
    <property type="protein sequence ID" value="JAD26281.1"/>
    <property type="molecule type" value="Transcribed_RNA"/>
</dbReference>
<sequence>MLSAKHDATCFEEFRGMIHVRWKHPNY</sequence>